<dbReference type="Gene3D" id="3.90.25.10">
    <property type="entry name" value="UDP-galactose 4-epimerase, domain 1"/>
    <property type="match status" value="1"/>
</dbReference>
<keyword evidence="2" id="KW-0560">Oxidoreductase</keyword>
<dbReference type="Proteomes" id="UP000324241">
    <property type="component" value="Unassembled WGS sequence"/>
</dbReference>
<name>A0A5M9M6X6_9EURO</name>
<protein>
    <recommendedName>
        <fullName evidence="3">NmrA-like domain-containing protein</fullName>
    </recommendedName>
</protein>
<dbReference type="PANTHER" id="PTHR47706:SF9">
    <property type="entry name" value="NMRA-LIKE DOMAIN-CONTAINING PROTEIN-RELATED"/>
    <property type="match status" value="1"/>
</dbReference>
<evidence type="ECO:0000313" key="5">
    <source>
        <dbReference type="Proteomes" id="UP000324241"/>
    </source>
</evidence>
<evidence type="ECO:0000313" key="4">
    <source>
        <dbReference type="EMBL" id="KAA8642792.1"/>
    </source>
</evidence>
<dbReference type="GO" id="GO:0016491">
    <property type="term" value="F:oxidoreductase activity"/>
    <property type="evidence" value="ECO:0007669"/>
    <property type="project" value="UniProtKB-KW"/>
</dbReference>
<dbReference type="GeneID" id="54332246"/>
<evidence type="ECO:0000256" key="2">
    <source>
        <dbReference type="ARBA" id="ARBA00023002"/>
    </source>
</evidence>
<evidence type="ECO:0000259" key="3">
    <source>
        <dbReference type="Pfam" id="PF05368"/>
    </source>
</evidence>
<feature type="domain" description="NmrA-like" evidence="3">
    <location>
        <begin position="6"/>
        <end position="239"/>
    </location>
</feature>
<sequence>MSVPSVAIFGPHGFIGKEIVPTFVEALSKKEISSLKLLTRNPTSSVYNTARSRGASICPVAFSDRPALRRLLEGVDVVISCMGTSGNYKENKKELVDACAEAKVKIYLPSEWGTDHRQTHYHHPMFTSKQEHHSYAEKLGLKTIALYTGLIMETSFCKWLGFDTKDRTWNIVESGNRLVAMTSQKDLGPATLRTILLAYSTPEKCPSHIRIYSDNRSIRDYQAIFESESKEKLKLNCISLRDAETDYERIKASIPPNKLGPLINLLFADGTFDHTSNEREIINPGQHYFQWRSVDNYAKEVNGLPWENESPW</sequence>
<dbReference type="InterPro" id="IPR008030">
    <property type="entry name" value="NmrA-like"/>
</dbReference>
<accession>A0A5M9M6X6</accession>
<reference evidence="4 5" key="1">
    <citation type="submission" date="2019-08" db="EMBL/GenBank/DDBJ databases">
        <title>The genome sequence of a newly discovered highly antifungal drug resistant Aspergillus species, Aspergillus tanneri NIH 1004.</title>
        <authorList>
            <person name="Mounaud S."/>
            <person name="Singh I."/>
            <person name="Joardar V."/>
            <person name="Pakala S."/>
            <person name="Pakala S."/>
            <person name="Venepally P."/>
            <person name="Chung J.K."/>
            <person name="Losada L."/>
            <person name="Nierman W.C."/>
        </authorList>
    </citation>
    <scope>NUCLEOTIDE SEQUENCE [LARGE SCALE GENOMIC DNA]</scope>
    <source>
        <strain evidence="4 5">NIH1004</strain>
    </source>
</reference>
<dbReference type="Gene3D" id="3.40.50.720">
    <property type="entry name" value="NAD(P)-binding Rossmann-like Domain"/>
    <property type="match status" value="1"/>
</dbReference>
<dbReference type="RefSeq" id="XP_033422154.1">
    <property type="nucleotide sequence ID" value="XM_033574136.1"/>
</dbReference>
<dbReference type="InterPro" id="IPR036291">
    <property type="entry name" value="NAD(P)-bd_dom_sf"/>
</dbReference>
<evidence type="ECO:0000256" key="1">
    <source>
        <dbReference type="ARBA" id="ARBA00022857"/>
    </source>
</evidence>
<dbReference type="InterPro" id="IPR051609">
    <property type="entry name" value="NmrA/Isoflavone_reductase-like"/>
</dbReference>
<dbReference type="VEuPathDB" id="FungiDB:EYZ11_003969"/>
<proteinExistence type="predicted"/>
<gene>
    <name evidence="4" type="ORF">ATNIH1004_009544</name>
</gene>
<dbReference type="EMBL" id="QUQM01000005">
    <property type="protein sequence ID" value="KAA8642792.1"/>
    <property type="molecule type" value="Genomic_DNA"/>
</dbReference>
<dbReference type="OrthoDB" id="9974981at2759"/>
<organism evidence="4 5">
    <name type="scientific">Aspergillus tanneri</name>
    <dbReference type="NCBI Taxonomy" id="1220188"/>
    <lineage>
        <taxon>Eukaryota</taxon>
        <taxon>Fungi</taxon>
        <taxon>Dikarya</taxon>
        <taxon>Ascomycota</taxon>
        <taxon>Pezizomycotina</taxon>
        <taxon>Eurotiomycetes</taxon>
        <taxon>Eurotiomycetidae</taxon>
        <taxon>Eurotiales</taxon>
        <taxon>Aspergillaceae</taxon>
        <taxon>Aspergillus</taxon>
        <taxon>Aspergillus subgen. Circumdati</taxon>
    </lineage>
</organism>
<dbReference type="AlphaFoldDB" id="A0A5M9M6X6"/>
<dbReference type="SUPFAM" id="SSF51735">
    <property type="entry name" value="NAD(P)-binding Rossmann-fold domains"/>
    <property type="match status" value="1"/>
</dbReference>
<dbReference type="PANTHER" id="PTHR47706">
    <property type="entry name" value="NMRA-LIKE FAMILY PROTEIN"/>
    <property type="match status" value="1"/>
</dbReference>
<dbReference type="Pfam" id="PF05368">
    <property type="entry name" value="NmrA"/>
    <property type="match status" value="1"/>
</dbReference>
<comment type="caution">
    <text evidence="4">The sequence shown here is derived from an EMBL/GenBank/DDBJ whole genome shotgun (WGS) entry which is preliminary data.</text>
</comment>
<keyword evidence="1" id="KW-0521">NADP</keyword>